<dbReference type="EMBL" id="JAGETV010000001">
    <property type="protein sequence ID" value="MBO1926066.1"/>
    <property type="molecule type" value="Genomic_DNA"/>
</dbReference>
<dbReference type="RefSeq" id="WP_208146300.1">
    <property type="nucleotide sequence ID" value="NZ_JAGETV010000001.1"/>
</dbReference>
<sequence>MYSYKHQSDVMTRRYFRIDAKMRYRIESHEPLQNHNIKHANQAVLDFSAKYHLAFKNLLASEYPNSEYVEFLVSQISAKLQAHYQILEELEKPGTPDPDFIYRCARTIHKNLNIIYALPADLAHALEKLRLFQSDLGQIIVGLCIENDRRTLSEFNEKIKEWRVFIKQADKDISGQSAIAVKAVCYAFDVIFCSYSTYLNDHFQSGFWRSSALNISASGVKFSSLTEFVFGAHLKMHFLLPDLENQAIALEAKVISSTYLPSSYCFETKLDFYIPDAISQFALLQQLQILEAKEGCKVFRGR</sequence>
<accession>A0ABS3Q188</accession>
<dbReference type="Proteomes" id="UP000664835">
    <property type="component" value="Unassembled WGS sequence"/>
</dbReference>
<evidence type="ECO:0000313" key="1">
    <source>
        <dbReference type="EMBL" id="MBO1926066.1"/>
    </source>
</evidence>
<organism evidence="1 2">
    <name type="scientific">Thiomicrorhabdus marina</name>
    <dbReference type="NCBI Taxonomy" id="2818442"/>
    <lineage>
        <taxon>Bacteria</taxon>
        <taxon>Pseudomonadati</taxon>
        <taxon>Pseudomonadota</taxon>
        <taxon>Gammaproteobacteria</taxon>
        <taxon>Thiotrichales</taxon>
        <taxon>Piscirickettsiaceae</taxon>
        <taxon>Thiomicrorhabdus</taxon>
    </lineage>
</organism>
<comment type="caution">
    <text evidence="1">The sequence shown here is derived from an EMBL/GenBank/DDBJ whole genome shotgun (WGS) entry which is preliminary data.</text>
</comment>
<proteinExistence type="predicted"/>
<keyword evidence="2" id="KW-1185">Reference proteome</keyword>
<evidence type="ECO:0008006" key="3">
    <source>
        <dbReference type="Google" id="ProtNLM"/>
    </source>
</evidence>
<gene>
    <name evidence="1" type="ORF">J3998_00630</name>
</gene>
<evidence type="ECO:0000313" key="2">
    <source>
        <dbReference type="Proteomes" id="UP000664835"/>
    </source>
</evidence>
<protein>
    <recommendedName>
        <fullName evidence="3">PilZ domain-containing protein</fullName>
    </recommendedName>
</protein>
<name>A0ABS3Q188_9GAMM</name>
<reference evidence="1 2" key="1">
    <citation type="submission" date="2021-03" db="EMBL/GenBank/DDBJ databases">
        <title>Thiomicrorhabdus sp.nov.,novel sulfur-oxidizing bacteria isolated from coastal sediment.</title>
        <authorList>
            <person name="Liu X."/>
        </authorList>
    </citation>
    <scope>NUCLEOTIDE SEQUENCE [LARGE SCALE GENOMIC DNA]</scope>
    <source>
        <strain evidence="1 2">6S2-11</strain>
    </source>
</reference>